<evidence type="ECO:0000259" key="1">
    <source>
        <dbReference type="PROSITE" id="PS51782"/>
    </source>
</evidence>
<accession>A0A177K9A0</accession>
<dbReference type="PROSITE" id="PS51782">
    <property type="entry name" value="LYSM"/>
    <property type="match status" value="1"/>
</dbReference>
<protein>
    <recommendedName>
        <fullName evidence="1">LysM domain-containing protein</fullName>
    </recommendedName>
</protein>
<dbReference type="Gene3D" id="3.10.350.10">
    <property type="entry name" value="LysM domain"/>
    <property type="match status" value="1"/>
</dbReference>
<dbReference type="InterPro" id="IPR036779">
    <property type="entry name" value="LysM_dom_sf"/>
</dbReference>
<organism evidence="2 3">
    <name type="scientific">Microbacterium oleivorans</name>
    <dbReference type="NCBI Taxonomy" id="273677"/>
    <lineage>
        <taxon>Bacteria</taxon>
        <taxon>Bacillati</taxon>
        <taxon>Actinomycetota</taxon>
        <taxon>Actinomycetes</taxon>
        <taxon>Micrococcales</taxon>
        <taxon>Microbacteriaceae</taxon>
        <taxon>Microbacterium</taxon>
    </lineage>
</organism>
<evidence type="ECO:0000313" key="2">
    <source>
        <dbReference type="EMBL" id="OAH49962.1"/>
    </source>
</evidence>
<dbReference type="InterPro" id="IPR018392">
    <property type="entry name" value="LysM"/>
</dbReference>
<dbReference type="AlphaFoldDB" id="A0A177K9A0"/>
<dbReference type="EMBL" id="LSTV01000003">
    <property type="protein sequence ID" value="OAH49962.1"/>
    <property type="molecule type" value="Genomic_DNA"/>
</dbReference>
<reference evidence="2 3" key="1">
    <citation type="submission" date="2016-02" db="EMBL/GenBank/DDBJ databases">
        <authorList>
            <person name="Wen L."/>
            <person name="He K."/>
            <person name="Yang H."/>
        </authorList>
    </citation>
    <scope>NUCLEOTIDE SEQUENCE [LARGE SCALE GENOMIC DNA]</scope>
    <source>
        <strain evidence="2 3">CD11_3</strain>
    </source>
</reference>
<proteinExistence type="predicted"/>
<feature type="domain" description="LysM" evidence="1">
    <location>
        <begin position="66"/>
        <end position="115"/>
    </location>
</feature>
<evidence type="ECO:0000313" key="3">
    <source>
        <dbReference type="Proteomes" id="UP000076998"/>
    </source>
</evidence>
<gene>
    <name evidence="2" type="ORF">AYL44_10340</name>
</gene>
<dbReference type="Proteomes" id="UP000076998">
    <property type="component" value="Unassembled WGS sequence"/>
</dbReference>
<dbReference type="CDD" id="cd00118">
    <property type="entry name" value="LysM"/>
    <property type="match status" value="1"/>
</dbReference>
<dbReference type="RefSeq" id="WP_064003203.1">
    <property type="nucleotide sequence ID" value="NZ_LSTV01000003.1"/>
</dbReference>
<sequence length="125" mass="12466">MNSITATSNTAATPVVRTRLRMTTRGRRVLATLAALPAVVALGVGILSGGGALASGDAGASAGSFDTVTVMPGESLWTIAQDIAPDSDPRDVIDEIVRLNALSSSAVDAGQSIAIPAAYSAQAGE</sequence>
<dbReference type="Pfam" id="PF01476">
    <property type="entry name" value="LysM"/>
    <property type="match status" value="1"/>
</dbReference>
<comment type="caution">
    <text evidence="2">The sequence shown here is derived from an EMBL/GenBank/DDBJ whole genome shotgun (WGS) entry which is preliminary data.</text>
</comment>
<name>A0A177K9A0_9MICO</name>
<dbReference type="SMART" id="SM00257">
    <property type="entry name" value="LysM"/>
    <property type="match status" value="1"/>
</dbReference>
<dbReference type="OrthoDB" id="5084290at2"/>